<dbReference type="InterPro" id="IPR051147">
    <property type="entry name" value="CFAP_domain-containing"/>
</dbReference>
<dbReference type="PANTHER" id="PTHR21683">
    <property type="entry name" value="COILED-COIL DOMAIN-CONTAINING PROTEIN 42 LIKE-2-LIKE-RELATED"/>
    <property type="match status" value="1"/>
</dbReference>
<keyword evidence="3" id="KW-1185">Reference proteome</keyword>
<evidence type="ECO:0008006" key="4">
    <source>
        <dbReference type="Google" id="ProtNLM"/>
    </source>
</evidence>
<proteinExistence type="predicted"/>
<name>A0A9P0DS39_PHACE</name>
<reference evidence="2" key="1">
    <citation type="submission" date="2022-01" db="EMBL/GenBank/DDBJ databases">
        <authorList>
            <person name="King R."/>
        </authorList>
    </citation>
    <scope>NUCLEOTIDE SEQUENCE</scope>
</reference>
<feature type="compositionally biased region" description="Polar residues" evidence="1">
    <location>
        <begin position="25"/>
        <end position="42"/>
    </location>
</feature>
<evidence type="ECO:0000313" key="3">
    <source>
        <dbReference type="Proteomes" id="UP001153737"/>
    </source>
</evidence>
<evidence type="ECO:0000313" key="2">
    <source>
        <dbReference type="EMBL" id="CAH1155462.1"/>
    </source>
</evidence>
<feature type="region of interest" description="Disordered" evidence="1">
    <location>
        <begin position="1"/>
        <end position="42"/>
    </location>
</feature>
<accession>A0A9P0DS39</accession>
<dbReference type="AlphaFoldDB" id="A0A9P0DS39"/>
<organism evidence="2 3">
    <name type="scientific">Phaedon cochleariae</name>
    <name type="common">Mustard beetle</name>
    <dbReference type="NCBI Taxonomy" id="80249"/>
    <lineage>
        <taxon>Eukaryota</taxon>
        <taxon>Metazoa</taxon>
        <taxon>Ecdysozoa</taxon>
        <taxon>Arthropoda</taxon>
        <taxon>Hexapoda</taxon>
        <taxon>Insecta</taxon>
        <taxon>Pterygota</taxon>
        <taxon>Neoptera</taxon>
        <taxon>Endopterygota</taxon>
        <taxon>Coleoptera</taxon>
        <taxon>Polyphaga</taxon>
        <taxon>Cucujiformia</taxon>
        <taxon>Chrysomeloidea</taxon>
        <taxon>Chrysomelidae</taxon>
        <taxon>Chrysomelinae</taxon>
        <taxon>Chrysomelini</taxon>
        <taxon>Phaedon</taxon>
    </lineage>
</organism>
<sequence length="661" mass="77192">MKSKMDGRSQLSQNKSQKSKLEMSWTDQKSASQESLPDQLGIVSQSITTDRDEVEVARLISRKNKTLLRKRIPKQSVVKPEPKSQQFYFTASPKVDQEADAKPLPYGYTKGLEEFAHKVLMKAWRDDVRVKELAVKCFEKPSYRNRNQLDLMKRLYVKDPPETKMKTILDVDPNYFTIVQGRPIPDKLSTQDYIRTLRESLRTKIINGYREDDIILLDENLVLEQHMIDLIQKNYQTYVNIFEEFLFKDHTTAMDLLRDAEKAADEAYDKWEALKKLSRKYAAARSSLYTSEGKWRNAKTYQKFLMQMSPLEWRERQGTFHRASAFMIDDDPNDPDDEENIFGKYRASLVEKGVSLQDILNVFRSECQIDTPPALYFEHPQQLIDAFRFMEMQNLNSLLHSEELAVPLNAIQRGMEVANMLFDNQISNLQGEVKDLEDGILWEERRADYLEHLAQRMLDKEFKELIMSDEALNLFCFVEDVYETRVGPNDANLNIIDMMRGIETKYHDELLNLDKVPRDQVALLSESSYEEQIRVMRLAEKASKQYAELERLNYRLMKAVGPPFEKPKGKVPKNRSRPIQPLPPALPPRRTLTVEEEEYLKHFTDFCEFTDDPTQYGIDTTVPPKAVDVRYDRRNKSTKASRYVSRVKGISNIEKMIMTNT</sequence>
<dbReference type="Proteomes" id="UP001153737">
    <property type="component" value="Chromosome 2"/>
</dbReference>
<dbReference type="EMBL" id="OU896708">
    <property type="protein sequence ID" value="CAH1155462.1"/>
    <property type="molecule type" value="Genomic_DNA"/>
</dbReference>
<feature type="region of interest" description="Disordered" evidence="1">
    <location>
        <begin position="563"/>
        <end position="588"/>
    </location>
</feature>
<protein>
    <recommendedName>
        <fullName evidence="4">Cilia- and flagella-associated protein 100-like</fullName>
    </recommendedName>
</protein>
<dbReference type="PANTHER" id="PTHR21683:SF3">
    <property type="entry name" value="CILIA AND FLAGELLA ASSOCIATED PROTEIN 100"/>
    <property type="match status" value="1"/>
</dbReference>
<reference evidence="2" key="2">
    <citation type="submission" date="2022-10" db="EMBL/GenBank/DDBJ databases">
        <authorList>
            <consortium name="ENA_rothamsted_submissions"/>
            <consortium name="culmorum"/>
            <person name="King R."/>
        </authorList>
    </citation>
    <scope>NUCLEOTIDE SEQUENCE</scope>
</reference>
<evidence type="ECO:0000256" key="1">
    <source>
        <dbReference type="SAM" id="MobiDB-lite"/>
    </source>
</evidence>
<gene>
    <name evidence="2" type="ORF">PHAECO_LOCUS6516</name>
</gene>
<dbReference type="OrthoDB" id="10264063at2759"/>